<accession>A0A974C1V8</accession>
<dbReference type="AlphaFoldDB" id="A0A974C1V8"/>
<dbReference type="EMBL" id="CM004481">
    <property type="protein sequence ID" value="OCT64959.1"/>
    <property type="molecule type" value="Genomic_DNA"/>
</dbReference>
<evidence type="ECO:0000313" key="2">
    <source>
        <dbReference type="Proteomes" id="UP000694892"/>
    </source>
</evidence>
<proteinExistence type="predicted"/>
<name>A0A974C1V8_XENLA</name>
<sequence length="120" mass="13894">MCPTMSEIKVILIINKVSHFGLDINNQSQILLNFSITNDKIITNPLVSHLLNAAKAAKAPKNWKSLEAPNITEWFSYVEDIKQMEEITHRIQNKSNLFWETWSLWINDMMTVIVMKVLHA</sequence>
<gene>
    <name evidence="1" type="ORF">XELAEV_18041200mg</name>
</gene>
<evidence type="ECO:0000313" key="1">
    <source>
        <dbReference type="EMBL" id="OCT64959.1"/>
    </source>
</evidence>
<dbReference type="Proteomes" id="UP000694892">
    <property type="component" value="Chromosome 8S"/>
</dbReference>
<protein>
    <submittedName>
        <fullName evidence="1">Uncharacterized protein</fullName>
    </submittedName>
</protein>
<organism evidence="1 2">
    <name type="scientific">Xenopus laevis</name>
    <name type="common">African clawed frog</name>
    <dbReference type="NCBI Taxonomy" id="8355"/>
    <lineage>
        <taxon>Eukaryota</taxon>
        <taxon>Metazoa</taxon>
        <taxon>Chordata</taxon>
        <taxon>Craniata</taxon>
        <taxon>Vertebrata</taxon>
        <taxon>Euteleostomi</taxon>
        <taxon>Amphibia</taxon>
        <taxon>Batrachia</taxon>
        <taxon>Anura</taxon>
        <taxon>Pipoidea</taxon>
        <taxon>Pipidae</taxon>
        <taxon>Xenopodinae</taxon>
        <taxon>Xenopus</taxon>
        <taxon>Xenopus</taxon>
    </lineage>
</organism>
<reference evidence="2" key="1">
    <citation type="journal article" date="2016" name="Nature">
        <title>Genome evolution in the allotetraploid frog Xenopus laevis.</title>
        <authorList>
            <person name="Session A.M."/>
            <person name="Uno Y."/>
            <person name="Kwon T."/>
            <person name="Chapman J.A."/>
            <person name="Toyoda A."/>
            <person name="Takahashi S."/>
            <person name="Fukui A."/>
            <person name="Hikosaka A."/>
            <person name="Suzuki A."/>
            <person name="Kondo M."/>
            <person name="van Heeringen S.J."/>
            <person name="Quigley I."/>
            <person name="Heinz S."/>
            <person name="Ogino H."/>
            <person name="Ochi H."/>
            <person name="Hellsten U."/>
            <person name="Lyons J.B."/>
            <person name="Simakov O."/>
            <person name="Putnam N."/>
            <person name="Stites J."/>
            <person name="Kuroki Y."/>
            <person name="Tanaka T."/>
            <person name="Michiue T."/>
            <person name="Watanabe M."/>
            <person name="Bogdanovic O."/>
            <person name="Lister R."/>
            <person name="Georgiou G."/>
            <person name="Paranjpe S.S."/>
            <person name="van Kruijsbergen I."/>
            <person name="Shu S."/>
            <person name="Carlson J."/>
            <person name="Kinoshita T."/>
            <person name="Ohta Y."/>
            <person name="Mawaribuchi S."/>
            <person name="Jenkins J."/>
            <person name="Grimwood J."/>
            <person name="Schmutz J."/>
            <person name="Mitros T."/>
            <person name="Mozaffari S.V."/>
            <person name="Suzuki Y."/>
            <person name="Haramoto Y."/>
            <person name="Yamamoto T.S."/>
            <person name="Takagi C."/>
            <person name="Heald R."/>
            <person name="Miller K."/>
            <person name="Haudenschild C."/>
            <person name="Kitzman J."/>
            <person name="Nakayama T."/>
            <person name="Izutsu Y."/>
            <person name="Robert J."/>
            <person name="Fortriede J."/>
            <person name="Burns K."/>
            <person name="Lotay V."/>
            <person name="Karimi K."/>
            <person name="Yasuoka Y."/>
            <person name="Dichmann D.S."/>
            <person name="Flajnik M.F."/>
            <person name="Houston D.W."/>
            <person name="Shendure J."/>
            <person name="DuPasquier L."/>
            <person name="Vize P.D."/>
            <person name="Zorn A.M."/>
            <person name="Ito M."/>
            <person name="Marcotte E.M."/>
            <person name="Wallingford J.B."/>
            <person name="Ito Y."/>
            <person name="Asashima M."/>
            <person name="Ueno N."/>
            <person name="Matsuda Y."/>
            <person name="Veenstra G.J."/>
            <person name="Fujiyama A."/>
            <person name="Harland R.M."/>
            <person name="Taira M."/>
            <person name="Rokhsar D.S."/>
        </authorList>
    </citation>
    <scope>NUCLEOTIDE SEQUENCE [LARGE SCALE GENOMIC DNA]</scope>
    <source>
        <strain evidence="2">J</strain>
    </source>
</reference>